<evidence type="ECO:0000313" key="4">
    <source>
        <dbReference type="Proteomes" id="UP001056012"/>
    </source>
</evidence>
<evidence type="ECO:0000256" key="2">
    <source>
        <dbReference type="ARBA" id="ARBA00023235"/>
    </source>
</evidence>
<dbReference type="AlphaFoldDB" id="A0A9Q9DNA4"/>
<protein>
    <submittedName>
        <fullName evidence="3">Phosphoglycerate mutase family</fullName>
    </submittedName>
</protein>
<gene>
    <name evidence="3" type="ORF">yc1106_00094</name>
</gene>
<dbReference type="GO" id="GO:0016791">
    <property type="term" value="F:phosphatase activity"/>
    <property type="evidence" value="ECO:0007669"/>
    <property type="project" value="TreeGrafter"/>
</dbReference>
<dbReference type="VEuPathDB" id="FungiDB:yc1106_00094"/>
<dbReference type="PANTHER" id="PTHR48100">
    <property type="entry name" value="BROAD-SPECIFICITY PHOSPHATASE YOR283W-RELATED"/>
    <property type="match status" value="1"/>
</dbReference>
<dbReference type="CDD" id="cd07067">
    <property type="entry name" value="HP_PGM_like"/>
    <property type="match status" value="1"/>
</dbReference>
<dbReference type="Pfam" id="PF00300">
    <property type="entry name" value="His_Phos_1"/>
    <property type="match status" value="1"/>
</dbReference>
<name>A0A9Q9DNA4_CURCL</name>
<dbReference type="Gene3D" id="3.40.50.1240">
    <property type="entry name" value="Phosphoglycerate mutase-like"/>
    <property type="match status" value="1"/>
</dbReference>
<dbReference type="InterPro" id="IPR001345">
    <property type="entry name" value="PG/BPGM_mutase_AS"/>
</dbReference>
<evidence type="ECO:0000256" key="1">
    <source>
        <dbReference type="ARBA" id="ARBA00023152"/>
    </source>
</evidence>
<dbReference type="PANTHER" id="PTHR48100:SF1">
    <property type="entry name" value="HISTIDINE PHOSPHATASE FAMILY PROTEIN-RELATED"/>
    <property type="match status" value="1"/>
</dbReference>
<keyword evidence="2" id="KW-0413">Isomerase</keyword>
<sequence length="209" mass="24232">MHPIIHIVRHGEALHNIQRNYPHRDPPLTKAGHYTTKHMNIPVHPDLILISPMTRTIQTAMNMFPFLSEAPFPVPVEIWPDLREAHDAECNKGLSRVELATKFSQFDFSLCSEEWDYEGHTIEGATVRAERVRKRLKELAERYENIFVITHRGFKAFLVKGKRFGLAETRRYRFATEEEVEGGEVRWGVNEDTLLEQDFGPTVLVLEGR</sequence>
<dbReference type="Proteomes" id="UP001056012">
    <property type="component" value="Chromosome 1"/>
</dbReference>
<proteinExistence type="predicted"/>
<dbReference type="GO" id="GO:0005737">
    <property type="term" value="C:cytoplasm"/>
    <property type="evidence" value="ECO:0007669"/>
    <property type="project" value="TreeGrafter"/>
</dbReference>
<dbReference type="InterPro" id="IPR013078">
    <property type="entry name" value="His_Pase_superF_clade-1"/>
</dbReference>
<keyword evidence="1" id="KW-0324">Glycolysis</keyword>
<dbReference type="InterPro" id="IPR029033">
    <property type="entry name" value="His_PPase_superfam"/>
</dbReference>
<dbReference type="SMART" id="SM00855">
    <property type="entry name" value="PGAM"/>
    <property type="match status" value="1"/>
</dbReference>
<reference evidence="3" key="1">
    <citation type="submission" date="2021-12" db="EMBL/GenBank/DDBJ databases">
        <title>Curvularia clavata genome.</title>
        <authorList>
            <person name="Cao Y."/>
        </authorList>
    </citation>
    <scope>NUCLEOTIDE SEQUENCE</scope>
    <source>
        <strain evidence="3">Yc1106</strain>
    </source>
</reference>
<keyword evidence="4" id="KW-1185">Reference proteome</keyword>
<dbReference type="OrthoDB" id="496981at2759"/>
<dbReference type="SUPFAM" id="SSF53254">
    <property type="entry name" value="Phosphoglycerate mutase-like"/>
    <property type="match status" value="1"/>
</dbReference>
<dbReference type="EMBL" id="CP089274">
    <property type="protein sequence ID" value="USP72820.1"/>
    <property type="molecule type" value="Genomic_DNA"/>
</dbReference>
<dbReference type="PROSITE" id="PS00175">
    <property type="entry name" value="PG_MUTASE"/>
    <property type="match status" value="1"/>
</dbReference>
<evidence type="ECO:0000313" key="3">
    <source>
        <dbReference type="EMBL" id="USP72820.1"/>
    </source>
</evidence>
<organism evidence="3 4">
    <name type="scientific">Curvularia clavata</name>
    <dbReference type="NCBI Taxonomy" id="95742"/>
    <lineage>
        <taxon>Eukaryota</taxon>
        <taxon>Fungi</taxon>
        <taxon>Dikarya</taxon>
        <taxon>Ascomycota</taxon>
        <taxon>Pezizomycotina</taxon>
        <taxon>Dothideomycetes</taxon>
        <taxon>Pleosporomycetidae</taxon>
        <taxon>Pleosporales</taxon>
        <taxon>Pleosporineae</taxon>
        <taxon>Pleosporaceae</taxon>
        <taxon>Curvularia</taxon>
    </lineage>
</organism>
<accession>A0A9Q9DNA4</accession>
<dbReference type="InterPro" id="IPR050275">
    <property type="entry name" value="PGM_Phosphatase"/>
</dbReference>